<proteinExistence type="predicted"/>
<reference evidence="1" key="1">
    <citation type="journal article" date="2014" name="Int. J. Syst. Evol. Microbiol.">
        <title>Complete genome sequence of Corynebacterium casei LMG S-19264T (=DSM 44701T), isolated from a smear-ripened cheese.</title>
        <authorList>
            <consortium name="US DOE Joint Genome Institute (JGI-PGF)"/>
            <person name="Walter F."/>
            <person name="Albersmeier A."/>
            <person name="Kalinowski J."/>
            <person name="Ruckert C."/>
        </authorList>
    </citation>
    <scope>NUCLEOTIDE SEQUENCE</scope>
    <source>
        <strain evidence="1">CGMCC 1.15178</strain>
    </source>
</reference>
<name>A0A917DYE4_9BACL</name>
<dbReference type="AlphaFoldDB" id="A0A917DYE4"/>
<organism evidence="1 2">
    <name type="scientific">Paenibacillus nasutitermitis</name>
    <dbReference type="NCBI Taxonomy" id="1652958"/>
    <lineage>
        <taxon>Bacteria</taxon>
        <taxon>Bacillati</taxon>
        <taxon>Bacillota</taxon>
        <taxon>Bacilli</taxon>
        <taxon>Bacillales</taxon>
        <taxon>Paenibacillaceae</taxon>
        <taxon>Paenibacillus</taxon>
    </lineage>
</organism>
<dbReference type="EMBL" id="BMHP01000003">
    <property type="protein sequence ID" value="GGD83415.1"/>
    <property type="molecule type" value="Genomic_DNA"/>
</dbReference>
<keyword evidence="2" id="KW-1185">Reference proteome</keyword>
<dbReference type="Proteomes" id="UP000612456">
    <property type="component" value="Unassembled WGS sequence"/>
</dbReference>
<protein>
    <submittedName>
        <fullName evidence="1">Uncharacterized protein</fullName>
    </submittedName>
</protein>
<evidence type="ECO:0000313" key="2">
    <source>
        <dbReference type="Proteomes" id="UP000612456"/>
    </source>
</evidence>
<evidence type="ECO:0000313" key="1">
    <source>
        <dbReference type="EMBL" id="GGD83415.1"/>
    </source>
</evidence>
<reference evidence="1" key="2">
    <citation type="submission" date="2020-09" db="EMBL/GenBank/DDBJ databases">
        <authorList>
            <person name="Sun Q."/>
            <person name="Zhou Y."/>
        </authorList>
    </citation>
    <scope>NUCLEOTIDE SEQUENCE</scope>
    <source>
        <strain evidence="1">CGMCC 1.15178</strain>
    </source>
</reference>
<sequence>MASHYIYPIKTNDRSGVMYLNGEGKYTIYLAGELSKPLTIADPKDVIKFYINSSLSTVLTTKRDRLVFSNWLGTTMFNLVKKDISYDEKGQAKIYPGSSFYANGKFYRTQSDKTSSILTFDENFKLLSTTAFKLTPRYLESGAGTTMTGGVVRFWGFNNYQNTNSLQVTSLDLSK</sequence>
<gene>
    <name evidence="1" type="ORF">GCM10010911_46970</name>
</gene>
<dbReference type="RefSeq" id="WP_188995474.1">
    <property type="nucleotide sequence ID" value="NZ_BMHP01000003.1"/>
</dbReference>
<comment type="caution">
    <text evidence="1">The sequence shown here is derived from an EMBL/GenBank/DDBJ whole genome shotgun (WGS) entry which is preliminary data.</text>
</comment>
<accession>A0A917DYE4</accession>